<evidence type="ECO:0000259" key="2">
    <source>
        <dbReference type="PROSITE" id="PS50943"/>
    </source>
</evidence>
<organism evidence="3 4">
    <name type="scientific">Streptococcus sanguinis SK408</name>
    <dbReference type="NCBI Taxonomy" id="888818"/>
    <lineage>
        <taxon>Bacteria</taxon>
        <taxon>Bacillati</taxon>
        <taxon>Bacillota</taxon>
        <taxon>Bacilli</taxon>
        <taxon>Lactobacillales</taxon>
        <taxon>Streptococcaceae</taxon>
        <taxon>Streptococcus</taxon>
    </lineage>
</organism>
<dbReference type="AlphaFoldDB" id="F2CD04"/>
<dbReference type="InterPro" id="IPR001387">
    <property type="entry name" value="Cro/C1-type_HTH"/>
</dbReference>
<comment type="caution">
    <text evidence="3">The sequence shown here is derived from an EMBL/GenBank/DDBJ whole genome shotgun (WGS) entry which is preliminary data.</text>
</comment>
<dbReference type="GO" id="GO:0003677">
    <property type="term" value="F:DNA binding"/>
    <property type="evidence" value="ECO:0007669"/>
    <property type="project" value="UniProtKB-KW"/>
</dbReference>
<reference evidence="3 4" key="1">
    <citation type="submission" date="2011-02" db="EMBL/GenBank/DDBJ databases">
        <authorList>
            <person name="Muzny D."/>
            <person name="Qin X."/>
            <person name="Deng J."/>
            <person name="Jiang H."/>
            <person name="Liu Y."/>
            <person name="Qu J."/>
            <person name="Song X.-Z."/>
            <person name="Zhang L."/>
            <person name="Thornton R."/>
            <person name="Coyle M."/>
            <person name="Francisco L."/>
            <person name="Jackson L."/>
            <person name="Javaid M."/>
            <person name="Korchina V."/>
            <person name="Kovar C."/>
            <person name="Mata R."/>
            <person name="Mathew T."/>
            <person name="Ngo R."/>
            <person name="Nguyen L."/>
            <person name="Nguyen N."/>
            <person name="Okwuonu G."/>
            <person name="Ongeri F."/>
            <person name="Pham C."/>
            <person name="Simmons D."/>
            <person name="Wilczek-Boney K."/>
            <person name="Hale W."/>
            <person name="Jakkamsetti A."/>
            <person name="Pham P."/>
            <person name="Ruth R."/>
            <person name="San Lucas F."/>
            <person name="Warren J."/>
            <person name="Zhang J."/>
            <person name="Zhao Z."/>
            <person name="Zhou C."/>
            <person name="Zhu D."/>
            <person name="Lee S."/>
            <person name="Bess C."/>
            <person name="Blankenburg K."/>
            <person name="Forbes L."/>
            <person name="Fu Q."/>
            <person name="Gubbala S."/>
            <person name="Hirani K."/>
            <person name="Jayaseelan J.C."/>
            <person name="Lara F."/>
            <person name="Munidasa M."/>
            <person name="Palculict T."/>
            <person name="Patil S."/>
            <person name="Pu L.-L."/>
            <person name="Saada N."/>
            <person name="Tang L."/>
            <person name="Weissenberger G."/>
            <person name="Zhu Y."/>
            <person name="Hemphill L."/>
            <person name="Shang Y."/>
            <person name="Youmans B."/>
            <person name="Ayvaz T."/>
            <person name="Ross M."/>
            <person name="Santibanez J."/>
            <person name="Aqrawi P."/>
            <person name="Gross S."/>
            <person name="Joshi V."/>
            <person name="Fowler G."/>
            <person name="Nazareth L."/>
            <person name="Reid J."/>
            <person name="Worley K."/>
            <person name="Petrosino J."/>
            <person name="Highlander S."/>
            <person name="Gibbs R."/>
        </authorList>
    </citation>
    <scope>NUCLEOTIDE SEQUENCE [LARGE SCALE GENOMIC DNA]</scope>
    <source>
        <strain evidence="3 4">SK408</strain>
    </source>
</reference>
<dbReference type="SUPFAM" id="SSF47413">
    <property type="entry name" value="lambda repressor-like DNA-binding domains"/>
    <property type="match status" value="1"/>
</dbReference>
<proteinExistence type="predicted"/>
<dbReference type="Gene3D" id="1.10.260.40">
    <property type="entry name" value="lambda repressor-like DNA-binding domains"/>
    <property type="match status" value="1"/>
</dbReference>
<dbReference type="PANTHER" id="PTHR46558">
    <property type="entry name" value="TRACRIPTIONAL REGULATORY PROTEIN-RELATED-RELATED"/>
    <property type="match status" value="1"/>
</dbReference>
<dbReference type="HOGENOM" id="CLU_066192_62_11_9"/>
<sequence>MIGNNIKFIRKAHDLTCSEFARIISISPNSLNRDEKGTSIISKELIDTICQKFNVSCVNIVGKEKILNLVGR</sequence>
<dbReference type="PANTHER" id="PTHR46558:SF11">
    <property type="entry name" value="HTH-TYPE TRANSCRIPTIONAL REGULATOR XRE"/>
    <property type="match status" value="1"/>
</dbReference>
<dbReference type="CDD" id="cd00093">
    <property type="entry name" value="HTH_XRE"/>
    <property type="match status" value="1"/>
</dbReference>
<dbReference type="EMBL" id="AFBE01000003">
    <property type="protein sequence ID" value="EGF19712.1"/>
    <property type="molecule type" value="Genomic_DNA"/>
</dbReference>
<dbReference type="InterPro" id="IPR010982">
    <property type="entry name" value="Lambda_DNA-bd_dom_sf"/>
</dbReference>
<dbReference type="Proteomes" id="UP000004826">
    <property type="component" value="Unassembled WGS sequence"/>
</dbReference>
<feature type="domain" description="HTH cro/C1-type" evidence="2">
    <location>
        <begin position="6"/>
        <end position="60"/>
    </location>
</feature>
<dbReference type="PROSITE" id="PS50943">
    <property type="entry name" value="HTH_CROC1"/>
    <property type="match status" value="1"/>
</dbReference>
<evidence type="ECO:0000313" key="3">
    <source>
        <dbReference type="EMBL" id="EGF19712.1"/>
    </source>
</evidence>
<accession>F2CD04</accession>
<evidence type="ECO:0000313" key="4">
    <source>
        <dbReference type="Proteomes" id="UP000004826"/>
    </source>
</evidence>
<name>F2CD04_STRSA</name>
<dbReference type="Pfam" id="PF01381">
    <property type="entry name" value="HTH_3"/>
    <property type="match status" value="1"/>
</dbReference>
<gene>
    <name evidence="3" type="ORF">HMPREF9391_0714</name>
</gene>
<protein>
    <recommendedName>
        <fullName evidence="2">HTH cro/C1-type domain-containing protein</fullName>
    </recommendedName>
</protein>
<keyword evidence="1" id="KW-0238">DNA-binding</keyword>
<evidence type="ECO:0000256" key="1">
    <source>
        <dbReference type="ARBA" id="ARBA00023125"/>
    </source>
</evidence>
<dbReference type="SMART" id="SM00530">
    <property type="entry name" value="HTH_XRE"/>
    <property type="match status" value="1"/>
</dbReference>